<protein>
    <recommendedName>
        <fullName evidence="4">F5/8 type C domain-containing protein</fullName>
    </recommendedName>
</protein>
<accession>A0ABR2L0P7</accession>
<feature type="coiled-coil region" evidence="1">
    <location>
        <begin position="114"/>
        <end position="146"/>
    </location>
</feature>
<evidence type="ECO:0000256" key="1">
    <source>
        <dbReference type="SAM" id="Coils"/>
    </source>
</evidence>
<keyword evidence="3" id="KW-1185">Reference proteome</keyword>
<proteinExistence type="predicted"/>
<sequence>MESCELHIPGTVFKNDFAIIYKRSGKDELGEIKTSKEEFIRKLRYFNNKSEIKQQDELFIHDKYPLNVFRDFILSIKTNTVNIDSANCYYFYELSSKYQYYELQEEVSKFIQARPDLRNLINQLSNQEEEEEENDLNSKKEEIIAQNLDSCIQLDLLNLLPINRLIRVLNSPKRVLNDHCLLFKFVKEIISHKKECNSEQIQMLVNSLDLNKISIDELESLINDFDINLFMNQRDSSVKMKEIFDERKNLKKQVEQLNERLNQLDSKLTEFQSVSISNEKRFQQKIIELEKIQKEQKVQISKLLSQYKQKENEDKIKEEENDIEESNFEGNDFEEKLESFNIQFSRSPFAGIFDHLRKLCDNKNICEERVIDISGNNHQHSIPYSKLIDFNYNGICYSSANQPNSYIRIDFRNHSVSVSAYAIMSSNQSDPDFMQSWVLEGSNNLKKWINIDSHNYDPSLNGNSRTSVFNIVKSQKNSFRYIQLRMTGPSIQGGNTLEISRIELFGVFNL</sequence>
<comment type="caution">
    <text evidence="2">The sequence shown here is derived from an EMBL/GenBank/DDBJ whole genome shotgun (WGS) entry which is preliminary data.</text>
</comment>
<evidence type="ECO:0008006" key="4">
    <source>
        <dbReference type="Google" id="ProtNLM"/>
    </source>
</evidence>
<dbReference type="InterPro" id="IPR008979">
    <property type="entry name" value="Galactose-bd-like_sf"/>
</dbReference>
<feature type="coiled-coil region" evidence="1">
    <location>
        <begin position="240"/>
        <end position="336"/>
    </location>
</feature>
<dbReference type="SUPFAM" id="SSF49785">
    <property type="entry name" value="Galactose-binding domain-like"/>
    <property type="match status" value="1"/>
</dbReference>
<dbReference type="EMBL" id="JAPFFF010000002">
    <property type="protein sequence ID" value="KAK8896899.1"/>
    <property type="molecule type" value="Genomic_DNA"/>
</dbReference>
<evidence type="ECO:0000313" key="3">
    <source>
        <dbReference type="Proteomes" id="UP001470230"/>
    </source>
</evidence>
<evidence type="ECO:0000313" key="2">
    <source>
        <dbReference type="EMBL" id="KAK8896899.1"/>
    </source>
</evidence>
<name>A0ABR2L0P7_9EUKA</name>
<dbReference type="Proteomes" id="UP001470230">
    <property type="component" value="Unassembled WGS sequence"/>
</dbReference>
<gene>
    <name evidence="2" type="ORF">M9Y10_014825</name>
</gene>
<keyword evidence="1" id="KW-0175">Coiled coil</keyword>
<organism evidence="2 3">
    <name type="scientific">Tritrichomonas musculus</name>
    <dbReference type="NCBI Taxonomy" id="1915356"/>
    <lineage>
        <taxon>Eukaryota</taxon>
        <taxon>Metamonada</taxon>
        <taxon>Parabasalia</taxon>
        <taxon>Tritrichomonadida</taxon>
        <taxon>Tritrichomonadidae</taxon>
        <taxon>Tritrichomonas</taxon>
    </lineage>
</organism>
<dbReference type="Gene3D" id="2.60.120.260">
    <property type="entry name" value="Galactose-binding domain-like"/>
    <property type="match status" value="1"/>
</dbReference>
<reference evidence="2 3" key="1">
    <citation type="submission" date="2024-04" db="EMBL/GenBank/DDBJ databases">
        <title>Tritrichomonas musculus Genome.</title>
        <authorList>
            <person name="Alves-Ferreira E."/>
            <person name="Grigg M."/>
            <person name="Lorenzi H."/>
            <person name="Galac M."/>
        </authorList>
    </citation>
    <scope>NUCLEOTIDE SEQUENCE [LARGE SCALE GENOMIC DNA]</scope>
    <source>
        <strain evidence="2 3">EAF2021</strain>
    </source>
</reference>